<keyword evidence="3" id="KW-0285">Flavoprotein</keyword>
<dbReference type="GO" id="GO:0003995">
    <property type="term" value="F:acyl-CoA dehydrogenase activity"/>
    <property type="evidence" value="ECO:0007669"/>
    <property type="project" value="TreeGrafter"/>
</dbReference>
<dbReference type="Gene3D" id="1.20.140.10">
    <property type="entry name" value="Butyryl-CoA Dehydrogenase, subunit A, domain 3"/>
    <property type="match status" value="1"/>
</dbReference>
<proteinExistence type="inferred from homology"/>
<dbReference type="AlphaFoldDB" id="A0A381TB44"/>
<evidence type="ECO:0000313" key="9">
    <source>
        <dbReference type="EMBL" id="SVA12959.1"/>
    </source>
</evidence>
<dbReference type="InterPro" id="IPR036250">
    <property type="entry name" value="AcylCo_DH-like_C"/>
</dbReference>
<protein>
    <recommendedName>
        <fullName evidence="10">Pimeloyl-CoA dehydrogenase small subunit</fullName>
    </recommendedName>
</protein>
<dbReference type="Pfam" id="PF02770">
    <property type="entry name" value="Acyl-CoA_dh_M"/>
    <property type="match status" value="1"/>
</dbReference>
<reference evidence="9" key="1">
    <citation type="submission" date="2018-05" db="EMBL/GenBank/DDBJ databases">
        <authorList>
            <person name="Lanie J.A."/>
            <person name="Ng W.-L."/>
            <person name="Kazmierczak K.M."/>
            <person name="Andrzejewski T.M."/>
            <person name="Davidsen T.M."/>
            <person name="Wayne K.J."/>
            <person name="Tettelin H."/>
            <person name="Glass J.I."/>
            <person name="Rusch D."/>
            <person name="Podicherti R."/>
            <person name="Tsui H.-C.T."/>
            <person name="Winkler M.E."/>
        </authorList>
    </citation>
    <scope>NUCLEOTIDE SEQUENCE</scope>
</reference>
<evidence type="ECO:0000259" key="6">
    <source>
        <dbReference type="Pfam" id="PF00441"/>
    </source>
</evidence>
<dbReference type="InterPro" id="IPR037069">
    <property type="entry name" value="AcylCoA_DH/ox_N_sf"/>
</dbReference>
<dbReference type="SUPFAM" id="SSF56645">
    <property type="entry name" value="Acyl-CoA dehydrogenase NM domain-like"/>
    <property type="match status" value="1"/>
</dbReference>
<evidence type="ECO:0000256" key="4">
    <source>
        <dbReference type="ARBA" id="ARBA00022827"/>
    </source>
</evidence>
<comment type="similarity">
    <text evidence="2">Belongs to the acyl-CoA dehydrogenase family.</text>
</comment>
<keyword evidence="4" id="KW-0274">FAD</keyword>
<feature type="domain" description="Acyl-CoA oxidase/dehydrogenase middle" evidence="7">
    <location>
        <begin position="122"/>
        <end position="215"/>
    </location>
</feature>
<feature type="domain" description="Acyl-CoA dehydrogenase/oxidase C-terminal" evidence="6">
    <location>
        <begin position="234"/>
        <end position="370"/>
    </location>
</feature>
<evidence type="ECO:0000256" key="2">
    <source>
        <dbReference type="ARBA" id="ARBA00009347"/>
    </source>
</evidence>
<evidence type="ECO:0000256" key="5">
    <source>
        <dbReference type="ARBA" id="ARBA00023002"/>
    </source>
</evidence>
<dbReference type="Pfam" id="PF02771">
    <property type="entry name" value="Acyl-CoA_dh_N"/>
    <property type="match status" value="1"/>
</dbReference>
<dbReference type="GO" id="GO:0050660">
    <property type="term" value="F:flavin adenine dinucleotide binding"/>
    <property type="evidence" value="ECO:0007669"/>
    <property type="project" value="InterPro"/>
</dbReference>
<dbReference type="EMBL" id="UINC01004251">
    <property type="protein sequence ID" value="SVA12959.1"/>
    <property type="molecule type" value="Genomic_DNA"/>
</dbReference>
<dbReference type="PANTHER" id="PTHR43884">
    <property type="entry name" value="ACYL-COA DEHYDROGENASE"/>
    <property type="match status" value="1"/>
</dbReference>
<evidence type="ECO:0000259" key="7">
    <source>
        <dbReference type="Pfam" id="PF02770"/>
    </source>
</evidence>
<feature type="domain" description="Acyl-CoA dehydrogenase/oxidase N-terminal" evidence="8">
    <location>
        <begin position="8"/>
        <end position="117"/>
    </location>
</feature>
<comment type="cofactor">
    <cofactor evidence="1">
        <name>FAD</name>
        <dbReference type="ChEBI" id="CHEBI:57692"/>
    </cofactor>
</comment>
<gene>
    <name evidence="9" type="ORF">METZ01_LOCUS65813</name>
</gene>
<accession>A0A381TB44</accession>
<dbReference type="CDD" id="cd00567">
    <property type="entry name" value="ACAD"/>
    <property type="match status" value="1"/>
</dbReference>
<dbReference type="InterPro" id="IPR009075">
    <property type="entry name" value="AcylCo_DH/oxidase_C"/>
</dbReference>
<evidence type="ECO:0000256" key="3">
    <source>
        <dbReference type="ARBA" id="ARBA00022630"/>
    </source>
</evidence>
<name>A0A381TB44_9ZZZZ</name>
<dbReference type="PANTHER" id="PTHR43884:SF20">
    <property type="entry name" value="ACYL-COA DEHYDROGENASE FADE28"/>
    <property type="match status" value="1"/>
</dbReference>
<dbReference type="Gene3D" id="2.40.110.10">
    <property type="entry name" value="Butyryl-CoA Dehydrogenase, subunit A, domain 2"/>
    <property type="match status" value="1"/>
</dbReference>
<dbReference type="InterPro" id="IPR006091">
    <property type="entry name" value="Acyl-CoA_Oxase/DH_mid-dom"/>
</dbReference>
<evidence type="ECO:0000259" key="8">
    <source>
        <dbReference type="Pfam" id="PF02771"/>
    </source>
</evidence>
<sequence>MDLSISVEQKILSESVARFISNDYLFENRMKIAESTEYFSKECWKTYAELGWTAVPFSEDDGGLGGGPVEIMLMMKEFGRGLVIEPFLANIILAGGILKRCASKEQKEKWLNKIIEGNLQAALAFNEKQSGFNVANISTTAKKENGNFVLNGEKSLVLNGGSAELIIIPARTSGKQDDIEGITLFAVPAEAKGIKKKNYKTVDAHSASEITLSNVNVTEDAIIGKIDNAYKALQDTIDDATLAVSAEAIGIMKSLHEKTVEYTKSRVQFGVPISSFQALQHRMVDTLMECEQSESLLLWSVMVYPEGDANMQKAISALKYQIGTAGKHVGQEAVQLHGGMGVTWELDVSHLFKRLTTIDILFGNADFHLDRFISLSKKS</sequence>
<evidence type="ECO:0000256" key="1">
    <source>
        <dbReference type="ARBA" id="ARBA00001974"/>
    </source>
</evidence>
<organism evidence="9">
    <name type="scientific">marine metagenome</name>
    <dbReference type="NCBI Taxonomy" id="408172"/>
    <lineage>
        <taxon>unclassified sequences</taxon>
        <taxon>metagenomes</taxon>
        <taxon>ecological metagenomes</taxon>
    </lineage>
</organism>
<dbReference type="InterPro" id="IPR046373">
    <property type="entry name" value="Acyl-CoA_Oxase/DH_mid-dom_sf"/>
</dbReference>
<keyword evidence="5" id="KW-0560">Oxidoreductase</keyword>
<dbReference type="SUPFAM" id="SSF47203">
    <property type="entry name" value="Acyl-CoA dehydrogenase C-terminal domain-like"/>
    <property type="match status" value="1"/>
</dbReference>
<dbReference type="Gene3D" id="1.10.540.10">
    <property type="entry name" value="Acyl-CoA dehydrogenase/oxidase, N-terminal domain"/>
    <property type="match status" value="1"/>
</dbReference>
<dbReference type="Pfam" id="PF00441">
    <property type="entry name" value="Acyl-CoA_dh_1"/>
    <property type="match status" value="1"/>
</dbReference>
<dbReference type="InterPro" id="IPR009100">
    <property type="entry name" value="AcylCoA_DH/oxidase_NM_dom_sf"/>
</dbReference>
<evidence type="ECO:0008006" key="10">
    <source>
        <dbReference type="Google" id="ProtNLM"/>
    </source>
</evidence>
<dbReference type="InterPro" id="IPR013786">
    <property type="entry name" value="AcylCoA_DH/ox_N"/>
</dbReference>